<dbReference type="EMBL" id="FCNX02000012">
    <property type="protein sequence ID" value="SAK85215.1"/>
    <property type="molecule type" value="Genomic_DNA"/>
</dbReference>
<sequence>MCWGFECGDGWYALLRSLSKELTNYGSLNTQLRVEATQVKAKFGGLHFLLRESTPITDAMIQ</sequence>
<evidence type="ECO:0000313" key="1">
    <source>
        <dbReference type="EMBL" id="SAK85215.1"/>
    </source>
</evidence>
<organism evidence="1 2">
    <name type="scientific">Caballeronia fortuita</name>
    <dbReference type="NCBI Taxonomy" id="1777138"/>
    <lineage>
        <taxon>Bacteria</taxon>
        <taxon>Pseudomonadati</taxon>
        <taxon>Pseudomonadota</taxon>
        <taxon>Betaproteobacteria</taxon>
        <taxon>Burkholderiales</taxon>
        <taxon>Burkholderiaceae</taxon>
        <taxon>Caballeronia</taxon>
    </lineage>
</organism>
<proteinExistence type="predicted"/>
<accession>A0A158CS69</accession>
<name>A0A158CS69_9BURK</name>
<comment type="caution">
    <text evidence="1">The sequence shown here is derived from an EMBL/GenBank/DDBJ whole genome shotgun (WGS) entry which is preliminary data.</text>
</comment>
<gene>
    <name evidence="1" type="ORF">AWB77_04463</name>
</gene>
<keyword evidence="2" id="KW-1185">Reference proteome</keyword>
<reference evidence="1" key="1">
    <citation type="submission" date="2016-01" db="EMBL/GenBank/DDBJ databases">
        <authorList>
            <person name="Peeters C."/>
        </authorList>
    </citation>
    <scope>NUCLEOTIDE SEQUENCE</scope>
    <source>
        <strain evidence="1">LMG 29320</strain>
    </source>
</reference>
<dbReference type="AlphaFoldDB" id="A0A158CS69"/>
<protein>
    <submittedName>
        <fullName evidence="1">Uncharacterized protein</fullName>
    </submittedName>
</protein>
<dbReference type="Proteomes" id="UP000054903">
    <property type="component" value="Unassembled WGS sequence"/>
</dbReference>
<evidence type="ECO:0000313" key="2">
    <source>
        <dbReference type="Proteomes" id="UP000054903"/>
    </source>
</evidence>